<dbReference type="EMBL" id="CP151507">
    <property type="protein sequence ID" value="WZN63320.1"/>
    <property type="molecule type" value="Genomic_DNA"/>
</dbReference>
<gene>
    <name evidence="9" type="ORF">HKI87_07g48680</name>
</gene>
<dbReference type="GO" id="GO:0016042">
    <property type="term" value="P:lipid catabolic process"/>
    <property type="evidence" value="ECO:0007669"/>
    <property type="project" value="UniProtKB-KW"/>
</dbReference>
<feature type="chain" id="PRO_5044016548" evidence="7">
    <location>
        <begin position="25"/>
        <end position="510"/>
    </location>
</feature>
<feature type="domain" description="Partial AB-hydrolase lipase" evidence="8">
    <location>
        <begin position="51"/>
        <end position="118"/>
    </location>
</feature>
<keyword evidence="10" id="KW-1185">Reference proteome</keyword>
<evidence type="ECO:0000259" key="8">
    <source>
        <dbReference type="Pfam" id="PF04083"/>
    </source>
</evidence>
<comment type="similarity">
    <text evidence="1">Belongs to the AB hydrolase superfamily. Lipase family.</text>
</comment>
<keyword evidence="3" id="KW-0378">Hydrolase</keyword>
<evidence type="ECO:0000256" key="6">
    <source>
        <dbReference type="ARBA" id="ARBA00023180"/>
    </source>
</evidence>
<dbReference type="FunFam" id="3.40.50.1820:FF:000057">
    <property type="entry name" value="Lipase"/>
    <property type="match status" value="1"/>
</dbReference>
<keyword evidence="2 7" id="KW-0732">Signal</keyword>
<dbReference type="Gene3D" id="3.40.50.1820">
    <property type="entry name" value="alpha/beta hydrolase"/>
    <property type="match status" value="1"/>
</dbReference>
<keyword evidence="6" id="KW-0325">Glycoprotein</keyword>
<feature type="signal peptide" evidence="7">
    <location>
        <begin position="1"/>
        <end position="24"/>
    </location>
</feature>
<evidence type="ECO:0000256" key="1">
    <source>
        <dbReference type="ARBA" id="ARBA00010701"/>
    </source>
</evidence>
<accession>A0AAX4PCJ3</accession>
<organism evidence="9 10">
    <name type="scientific">Chloropicon roscoffensis</name>
    <dbReference type="NCBI Taxonomy" id="1461544"/>
    <lineage>
        <taxon>Eukaryota</taxon>
        <taxon>Viridiplantae</taxon>
        <taxon>Chlorophyta</taxon>
        <taxon>Chloropicophyceae</taxon>
        <taxon>Chloropicales</taxon>
        <taxon>Chloropicaceae</taxon>
        <taxon>Chloropicon</taxon>
    </lineage>
</organism>
<proteinExistence type="inferred from homology"/>
<dbReference type="InterPro" id="IPR006693">
    <property type="entry name" value="AB_hydrolase_lipase"/>
</dbReference>
<dbReference type="SUPFAM" id="SSF53474">
    <property type="entry name" value="alpha/beta-Hydrolases"/>
    <property type="match status" value="1"/>
</dbReference>
<keyword evidence="5" id="KW-0443">Lipid metabolism</keyword>
<dbReference type="PANTHER" id="PTHR11005">
    <property type="entry name" value="LYSOSOMAL ACID LIPASE-RELATED"/>
    <property type="match status" value="1"/>
</dbReference>
<evidence type="ECO:0000256" key="4">
    <source>
        <dbReference type="ARBA" id="ARBA00022963"/>
    </source>
</evidence>
<protein>
    <submittedName>
        <fullName evidence="9">Lipase</fullName>
    </submittedName>
</protein>
<evidence type="ECO:0000313" key="9">
    <source>
        <dbReference type="EMBL" id="WZN63320.1"/>
    </source>
</evidence>
<evidence type="ECO:0000313" key="10">
    <source>
        <dbReference type="Proteomes" id="UP001472866"/>
    </source>
</evidence>
<evidence type="ECO:0000256" key="3">
    <source>
        <dbReference type="ARBA" id="ARBA00022801"/>
    </source>
</evidence>
<dbReference type="AlphaFoldDB" id="A0AAX4PCJ3"/>
<name>A0AAX4PCJ3_9CHLO</name>
<keyword evidence="4" id="KW-0442">Lipid degradation</keyword>
<sequence length="510" mass="55733">MVSRAPAAATAALCALLLVSAIAGQEVTLDDDARTGQKKTRDEDVSRDAFELAASKGYEVEEHPRVTTRDGYILKMIRIVGSPKRNSAEQGPCPGTWENPPVLLQHGLIDSAATWVMNMPKQSLGFVLADQGYDVWLGNNRGNSYSMEHERLQGNSNGRDEGFWDFSWDEMAEYDLPAEIDYVLKTTGAQTLSYISHSQGTAQGFAAFSENPELARKVGVHVALAPVAFVGSTDSALFQVASYLPFLKEVATLPAVQSLGNTLLGTGVGANIVKSLVPGICNVFLGGCDSEKNPRDPHNELFDSGLMGNLFSLPDMTHLNQTRIPVYLSHLPEGTSVRNLLHWAQSVRTNKFQKYDFGPAENQQRYGQEDPPEYDLLAYSVPTLLIYGSKDPIANRKDVRRLARVFQQTGVLLGTMEIPTYDHNDFTLAADGFEFFFEYVLDRVEGAACAAEGGEGAGEEGAGEEEADAQDWRGVLQTGAGSFWTFLSEELSSVEEQELQDLVLEEGSLP</sequence>
<evidence type="ECO:0000256" key="2">
    <source>
        <dbReference type="ARBA" id="ARBA00022729"/>
    </source>
</evidence>
<dbReference type="Proteomes" id="UP001472866">
    <property type="component" value="Chromosome 07"/>
</dbReference>
<evidence type="ECO:0000256" key="5">
    <source>
        <dbReference type="ARBA" id="ARBA00023098"/>
    </source>
</evidence>
<dbReference type="GO" id="GO:0016787">
    <property type="term" value="F:hydrolase activity"/>
    <property type="evidence" value="ECO:0007669"/>
    <property type="project" value="UniProtKB-KW"/>
</dbReference>
<dbReference type="InterPro" id="IPR029058">
    <property type="entry name" value="AB_hydrolase_fold"/>
</dbReference>
<dbReference type="Pfam" id="PF04083">
    <property type="entry name" value="Abhydro_lipase"/>
    <property type="match status" value="1"/>
</dbReference>
<evidence type="ECO:0000256" key="7">
    <source>
        <dbReference type="SAM" id="SignalP"/>
    </source>
</evidence>
<reference evidence="9 10" key="1">
    <citation type="submission" date="2024-03" db="EMBL/GenBank/DDBJ databases">
        <title>Complete genome sequence of the green alga Chloropicon roscoffensis RCC1871.</title>
        <authorList>
            <person name="Lemieux C."/>
            <person name="Pombert J.-F."/>
            <person name="Otis C."/>
            <person name="Turmel M."/>
        </authorList>
    </citation>
    <scope>NUCLEOTIDE SEQUENCE [LARGE SCALE GENOMIC DNA]</scope>
    <source>
        <strain evidence="9 10">RCC1871</strain>
    </source>
</reference>